<proteinExistence type="predicted"/>
<dbReference type="EMBL" id="KU517714">
    <property type="protein sequence ID" value="ANA50328.1"/>
    <property type="molecule type" value="Genomic_DNA"/>
</dbReference>
<keyword evidence="1" id="KW-0812">Transmembrane</keyword>
<keyword evidence="1" id="KW-0472">Membrane</keyword>
<accession>A0A166LWL4</accession>
<dbReference type="InterPro" id="IPR029058">
    <property type="entry name" value="AB_hydrolase_fold"/>
</dbReference>
<protein>
    <recommendedName>
        <fullName evidence="4">Triacylglycerol lipase-like protein</fullName>
    </recommendedName>
</protein>
<sequence>MKVALVSIYISYLVFSTRFSIILWCGTKSALYFQLIGVLFGASVISGAKSAVACPDSGNRSCVARPDSLKLDAPRGVGRLSRPPSKITWYGAHGGVPKFHDATYQYGVYHRLHSALAGKTDIIVLIPGYYMGYQSFRKVLRFHQKMTPAVALLLVDWNLYYDYDGLYVDFGKFLSDIPHSKRLHCIGHSAGAHACSTICRQWTYISRDRRCTRIVGLEPTFVTGGLDKNDADYVAVLKTEGSWITGGYTASEDIMLEDKGGRSCGIHGGWSGRVCAESIWGQTVCEEFSWRDTWSKSGCFHRLIVPKFLKTLDVRTGLPMFHLLNEGFKVGPVRSTWNGYTMSRDYRYASYFNHISISYMTEITYSPVLKQDFVAPIMIIVVASSGSRMFIGGYSEQTLRYGRYDVLTAVGYTELAEEVLWILLTAVGYTELAEEVLWIRHWNPSASIYLVYVITPQGFYQDSSSAPSIKDRKVMTGMTGGYVRTMHCNPTRDPFGRPAHYCMVTKERFPLMSYRTMLNPNGGSQVSVPPQSGCLADRDASIATIPLQLADVEVKVGHKLKVDLSKSPFWLTSIQLTDSSGTHKLYSFWDVCQTAAQCVFQLDRMKKEFNVTFFNADVYELEFFLEFEVIKLKVTVSPLEPVSVGFPPEPTASLNSTSTDSASSVSTWNFSAATPSSSDFWSTSETASEEEVVTVHLNESEPVQAVALQSIDEGSRVAASGVSTGTLFLTVVGLVFLAMVAVLVSTAIRRKKVAMGLRDPSLRLLSSEESSTL</sequence>
<evidence type="ECO:0000313" key="3">
    <source>
        <dbReference type="Proteomes" id="UP000173083"/>
    </source>
</evidence>
<reference evidence="3" key="1">
    <citation type="submission" date="2016-01" db="EMBL/GenBank/DDBJ databases">
        <authorList>
            <person name="Juliana A.A."/>
            <person name="Nurulfiza M.I."/>
            <person name="Sharanya R."/>
            <person name="Omar A.R."/>
            <person name="Aini I."/>
            <person name="Hair-Bejo M."/>
        </authorList>
    </citation>
    <scope>NUCLEOTIDE SEQUENCE [LARGE SCALE GENOMIC DNA]</scope>
</reference>
<dbReference type="Gene3D" id="3.40.50.1820">
    <property type="entry name" value="alpha/beta hydrolase"/>
    <property type="match status" value="1"/>
</dbReference>
<organism evidence="2 3">
    <name type="scientific">Fowl adenovirus 8b</name>
    <dbReference type="NCBI Taxonomy" id="586029"/>
    <lineage>
        <taxon>Viruses</taxon>
        <taxon>Varidnaviria</taxon>
        <taxon>Bamfordvirae</taxon>
        <taxon>Preplasmiviricota</taxon>
        <taxon>Polisuviricotina</taxon>
        <taxon>Pharingeaviricetes</taxon>
        <taxon>Rowavirales</taxon>
        <taxon>Adenoviridae</taxon>
        <taxon>Aviadenovirus</taxon>
        <taxon>Aviadenovirus hepatitidis</taxon>
        <taxon>Fowl aviadenovirus E</taxon>
    </lineage>
</organism>
<evidence type="ECO:0000256" key="1">
    <source>
        <dbReference type="SAM" id="Phobius"/>
    </source>
</evidence>
<feature type="transmembrane region" description="Helical" evidence="1">
    <location>
        <begin position="727"/>
        <end position="748"/>
    </location>
</feature>
<evidence type="ECO:0000313" key="2">
    <source>
        <dbReference type="EMBL" id="ANA50328.1"/>
    </source>
</evidence>
<feature type="transmembrane region" description="Helical" evidence="1">
    <location>
        <begin position="6"/>
        <end position="24"/>
    </location>
</feature>
<dbReference type="SUPFAM" id="SSF53474">
    <property type="entry name" value="alpha/beta-Hydrolases"/>
    <property type="match status" value="1"/>
</dbReference>
<name>A0A166LWL4_9ADEN</name>
<keyword evidence="1" id="KW-1133">Transmembrane helix</keyword>
<dbReference type="Proteomes" id="UP000173083">
    <property type="component" value="Segment"/>
</dbReference>
<evidence type="ECO:0008006" key="4">
    <source>
        <dbReference type="Google" id="ProtNLM"/>
    </source>
</evidence>